<proteinExistence type="inferred from homology"/>
<evidence type="ECO:0000313" key="3">
    <source>
        <dbReference type="Proteomes" id="UP000278475"/>
    </source>
</evidence>
<dbReference type="AlphaFoldDB" id="A0A497EVB3"/>
<evidence type="ECO:0008006" key="4">
    <source>
        <dbReference type="Google" id="ProtNLM"/>
    </source>
</evidence>
<sequence>MKERAKATPKVSVFAVLEFHYEKAEDAEIVVKTVSPDNLNLPKGLSICTALHGKLVKVEVVNRRGIASARATLDDLISSIQLAEATLQAVKT</sequence>
<organism evidence="2 3">
    <name type="scientific">Thermoproteota archaeon</name>
    <dbReference type="NCBI Taxonomy" id="2056631"/>
    <lineage>
        <taxon>Archaea</taxon>
        <taxon>Thermoproteota</taxon>
    </lineage>
</organism>
<evidence type="ECO:0000256" key="1">
    <source>
        <dbReference type="ARBA" id="ARBA00007073"/>
    </source>
</evidence>
<accession>A0A497EVB3</accession>
<dbReference type="InterPro" id="IPR015419">
    <property type="entry name" value="CTAG/Pcc1"/>
</dbReference>
<dbReference type="EMBL" id="QMQV01000003">
    <property type="protein sequence ID" value="RLE50588.1"/>
    <property type="molecule type" value="Genomic_DNA"/>
</dbReference>
<dbReference type="Pfam" id="PF09341">
    <property type="entry name" value="Pcc1"/>
    <property type="match status" value="1"/>
</dbReference>
<evidence type="ECO:0000313" key="2">
    <source>
        <dbReference type="EMBL" id="RLE50588.1"/>
    </source>
</evidence>
<name>A0A497EVB3_9CREN</name>
<comment type="caution">
    <text evidence="2">The sequence shown here is derived from an EMBL/GenBank/DDBJ whole genome shotgun (WGS) entry which is preliminary data.</text>
</comment>
<dbReference type="Proteomes" id="UP000278475">
    <property type="component" value="Unassembled WGS sequence"/>
</dbReference>
<gene>
    <name evidence="2" type="ORF">DRJ31_00750</name>
</gene>
<comment type="similarity">
    <text evidence="1">Belongs to the CTAG/PCC1 family.</text>
</comment>
<reference evidence="2 3" key="1">
    <citation type="submission" date="2018-06" db="EMBL/GenBank/DDBJ databases">
        <title>Extensive metabolic versatility and redundancy in microbially diverse, dynamic hydrothermal sediments.</title>
        <authorList>
            <person name="Dombrowski N."/>
            <person name="Teske A."/>
            <person name="Baker B.J."/>
        </authorList>
    </citation>
    <scope>NUCLEOTIDE SEQUENCE [LARGE SCALE GENOMIC DNA]</scope>
    <source>
        <strain evidence="2">B66_G16</strain>
    </source>
</reference>
<dbReference type="NCBIfam" id="NF011470">
    <property type="entry name" value="PRK14887.1"/>
    <property type="match status" value="1"/>
</dbReference>
<protein>
    <recommendedName>
        <fullName evidence="4">KEOPS complex subunit</fullName>
    </recommendedName>
</protein>